<comment type="caution">
    <text evidence="5">The sequence shown here is derived from an EMBL/GenBank/DDBJ whole genome shotgun (WGS) entry which is preliminary data.</text>
</comment>
<name>A0A7W8CNS5_9BACL</name>
<reference evidence="5 6" key="1">
    <citation type="submission" date="2020-08" db="EMBL/GenBank/DDBJ databases">
        <title>Genomic Encyclopedia of Type Strains, Phase IV (KMG-IV): sequencing the most valuable type-strain genomes for metagenomic binning, comparative biology and taxonomic classification.</title>
        <authorList>
            <person name="Goeker M."/>
        </authorList>
    </citation>
    <scope>NUCLEOTIDE SEQUENCE [LARGE SCALE GENOMIC DNA]</scope>
    <source>
        <strain evidence="5 6">DSM 15895</strain>
    </source>
</reference>
<dbReference type="PANTHER" id="PTHR33204">
    <property type="entry name" value="TRANSCRIPTIONAL REGULATOR, MARR FAMILY"/>
    <property type="match status" value="1"/>
</dbReference>
<keyword evidence="2 5" id="KW-0238">DNA-binding</keyword>
<dbReference type="PANTHER" id="PTHR33204:SF29">
    <property type="entry name" value="TRANSCRIPTIONAL REGULATOR"/>
    <property type="match status" value="1"/>
</dbReference>
<dbReference type="Proteomes" id="UP000525923">
    <property type="component" value="Unassembled WGS sequence"/>
</dbReference>
<protein>
    <submittedName>
        <fullName evidence="5">DNA-binding HxlR family transcriptional regulator</fullName>
    </submittedName>
</protein>
<accession>A0A7W8CNS5</accession>
<evidence type="ECO:0000259" key="4">
    <source>
        <dbReference type="PROSITE" id="PS51118"/>
    </source>
</evidence>
<dbReference type="Pfam" id="PF01638">
    <property type="entry name" value="HxlR"/>
    <property type="match status" value="1"/>
</dbReference>
<evidence type="ECO:0000256" key="2">
    <source>
        <dbReference type="ARBA" id="ARBA00023125"/>
    </source>
</evidence>
<gene>
    <name evidence="5" type="ORF">HNQ44_000228</name>
</gene>
<dbReference type="PROSITE" id="PS51118">
    <property type="entry name" value="HTH_HXLR"/>
    <property type="match status" value="1"/>
</dbReference>
<evidence type="ECO:0000313" key="6">
    <source>
        <dbReference type="Proteomes" id="UP000525923"/>
    </source>
</evidence>
<feature type="domain" description="HTH hxlR-type" evidence="4">
    <location>
        <begin position="6"/>
        <end position="104"/>
    </location>
</feature>
<keyword evidence="1" id="KW-0805">Transcription regulation</keyword>
<proteinExistence type="predicted"/>
<dbReference type="OrthoDB" id="9791143at2"/>
<organism evidence="5 6">
    <name type="scientific">Planococcus koreensis</name>
    <dbReference type="NCBI Taxonomy" id="112331"/>
    <lineage>
        <taxon>Bacteria</taxon>
        <taxon>Bacillati</taxon>
        <taxon>Bacillota</taxon>
        <taxon>Bacilli</taxon>
        <taxon>Bacillales</taxon>
        <taxon>Caryophanaceae</taxon>
        <taxon>Planococcus</taxon>
    </lineage>
</organism>
<dbReference type="InterPro" id="IPR002577">
    <property type="entry name" value="HTH_HxlR"/>
</dbReference>
<dbReference type="Gene3D" id="1.10.10.10">
    <property type="entry name" value="Winged helix-like DNA-binding domain superfamily/Winged helix DNA-binding domain"/>
    <property type="match status" value="1"/>
</dbReference>
<dbReference type="AlphaFoldDB" id="A0A7W8CNS5"/>
<dbReference type="EMBL" id="JACHHE010000001">
    <property type="protein sequence ID" value="MBB5178806.1"/>
    <property type="molecule type" value="Genomic_DNA"/>
</dbReference>
<sequence length="132" mass="15191">MSSQNTGINIFMNTLGGKWKCLILFLLSQKKMRTKEFYLSIPTITQKVLTEQLKQLEKDGIVQREVFREVPPRVEYRLTELGESFIPVLNVMCDWGNTYAVTRGLELNGKICSHHKEKESIQLASIIPNSME</sequence>
<evidence type="ECO:0000313" key="5">
    <source>
        <dbReference type="EMBL" id="MBB5178806.1"/>
    </source>
</evidence>
<dbReference type="InterPro" id="IPR036388">
    <property type="entry name" value="WH-like_DNA-bd_sf"/>
</dbReference>
<dbReference type="RefSeq" id="WP_135503698.1">
    <property type="nucleotide sequence ID" value="NZ_JACHHE010000001.1"/>
</dbReference>
<dbReference type="InterPro" id="IPR036390">
    <property type="entry name" value="WH_DNA-bd_sf"/>
</dbReference>
<evidence type="ECO:0000256" key="1">
    <source>
        <dbReference type="ARBA" id="ARBA00023015"/>
    </source>
</evidence>
<dbReference type="GO" id="GO:0003677">
    <property type="term" value="F:DNA binding"/>
    <property type="evidence" value="ECO:0007669"/>
    <property type="project" value="UniProtKB-KW"/>
</dbReference>
<keyword evidence="3" id="KW-0804">Transcription</keyword>
<dbReference type="SUPFAM" id="SSF46785">
    <property type="entry name" value="Winged helix' DNA-binding domain"/>
    <property type="match status" value="1"/>
</dbReference>
<keyword evidence="6" id="KW-1185">Reference proteome</keyword>
<evidence type="ECO:0000256" key="3">
    <source>
        <dbReference type="ARBA" id="ARBA00023163"/>
    </source>
</evidence>